<name>Q2SNA7_HAHCH</name>
<dbReference type="HOGENOM" id="CLU_008973_4_0_6"/>
<evidence type="ECO:0000259" key="2">
    <source>
        <dbReference type="SMART" id="SM00460"/>
    </source>
</evidence>
<organism evidence="3 4">
    <name type="scientific">Hahella chejuensis (strain KCTC 2396)</name>
    <dbReference type="NCBI Taxonomy" id="349521"/>
    <lineage>
        <taxon>Bacteria</taxon>
        <taxon>Pseudomonadati</taxon>
        <taxon>Pseudomonadota</taxon>
        <taxon>Gammaproteobacteria</taxon>
        <taxon>Oceanospirillales</taxon>
        <taxon>Hahellaceae</taxon>
        <taxon>Hahella</taxon>
    </lineage>
</organism>
<keyword evidence="4" id="KW-1185">Reference proteome</keyword>
<feature type="domain" description="Transglutaminase-like" evidence="2">
    <location>
        <begin position="172"/>
        <end position="248"/>
    </location>
</feature>
<gene>
    <name evidence="3" type="ordered locus">HCH_00980</name>
</gene>
<dbReference type="Proteomes" id="UP000000238">
    <property type="component" value="Chromosome"/>
</dbReference>
<feature type="region of interest" description="Disordered" evidence="1">
    <location>
        <begin position="1063"/>
        <end position="1092"/>
    </location>
</feature>
<sequence length="1092" mass="124329">MSILVGIRHRTTYTYDRLVSLSPHTVRLRPAPHCRTPIISYSLNIHPKPHFINWLQDPFSNYVARLVFPEKTSKLDVDVDLVADLTAYNPFDFFVESFAEYYPFQYPDKLKAQLEPFLVTQEWGPRFESYLKALPRKKKLINDFLVELNQKLCKDVQYNIRMEPGVQTPEQTLEIERGSCRDTAWLMIQLSRRLGLAARFVSGYLVQLTSDQKSLDGPSGPENDFTDLHAWCEVFIPGAGWLGLDPTSGLFAAEGHIPLTCTPNPEEAAPILGSVDEAEVEFSFFNQVTRIKEDPRVTRPFTEREWEDIDALGQYIDETLTRNDVRLTMGGEPTFVSIDDMQSAQWNTDADGPEKRRLAFDLSLRLKKQYAENGFMHYGQGKWYPGEPLPRWQYALYWRKDGEPLWRGPQDALMHDARPDDARALMAAFCQEIGLSDSAVQPCYEDPFYYMWRHGQLPAGDDLHGDHEELARRTLAQVMQMGLNQAVGYCLPIGLNQVTGVWRTCLWRFLQGALYLSPGNSPLGFRLPLASLSSHELSDEYEVYERDPFAPLPQELKPLSKAESRPLAEMAIHTAMCAEVREGYLHAFMPPVSTLEEYVALLDALSRAATRIKRPVRIEGYPPPHDVRLVKMVVAPDPGVIEVNIQPASSWNELKQITETLYHEARLSRLGTEKFMLDGRHSGTGGGNHVTLGGPTAADSPLLRRPDLLRSLITFWQHHPSLSYLFSGMFIGPTSQAPRLDEGRVERIYEMEIAFSHMPAGDVPQPWLVDRLLRHLLTDLTGNTHRSEFCIDKLYSPDSSTGRLGILEFRSFEMPPHARMSLAQMLLLRACVALFWERPYKHKLIEWGHGLHDRFMLPHFLWRDLTDVLQFLADNGYPFKSQWYESFLEFRCPRIGTMELEGIELELRHALEPWFVLGEEAAAGGTARYVDSSMERLQVKLRLATPERYVLTCNGRVVPMSPGGEEGCFVAGVRYRAWQPWSALHPTIGVHSPLVFDIFDTWNGRSLGGCTYHVMHPGGRSYEHFPVNALEAEARRISRFEDIGHTHGPLIAPPVVDGGGRFYPRREPRVGAAPPRPKPNASYPLTLDLRYD</sequence>
<dbReference type="EMBL" id="CP000155">
    <property type="protein sequence ID" value="ABC27867.1"/>
    <property type="molecule type" value="Genomic_DNA"/>
</dbReference>
<dbReference type="KEGG" id="hch:HCH_00980"/>
<evidence type="ECO:0000256" key="1">
    <source>
        <dbReference type="SAM" id="MobiDB-lite"/>
    </source>
</evidence>
<dbReference type="PANTHER" id="PTHR33490:SF1">
    <property type="entry name" value="SLL1233 PROTEIN"/>
    <property type="match status" value="1"/>
</dbReference>
<dbReference type="InterPro" id="IPR018667">
    <property type="entry name" value="DUF2126"/>
</dbReference>
<evidence type="ECO:0000313" key="3">
    <source>
        <dbReference type="EMBL" id="ABC27867.1"/>
    </source>
</evidence>
<accession>Q2SNA7</accession>
<dbReference type="Gene3D" id="3.10.620.30">
    <property type="match status" value="1"/>
</dbReference>
<dbReference type="Pfam" id="PF08379">
    <property type="entry name" value="Bact_transglu_N"/>
    <property type="match status" value="1"/>
</dbReference>
<dbReference type="Pfam" id="PF01841">
    <property type="entry name" value="Transglut_core"/>
    <property type="match status" value="1"/>
</dbReference>
<dbReference type="SUPFAM" id="SSF54001">
    <property type="entry name" value="Cysteine proteinases"/>
    <property type="match status" value="1"/>
</dbReference>
<dbReference type="AlphaFoldDB" id="Q2SNA7"/>
<dbReference type="InterPro" id="IPR038765">
    <property type="entry name" value="Papain-like_cys_pep_sf"/>
</dbReference>
<evidence type="ECO:0000313" key="4">
    <source>
        <dbReference type="Proteomes" id="UP000000238"/>
    </source>
</evidence>
<dbReference type="STRING" id="349521.HCH_00980"/>
<dbReference type="eggNOG" id="COG1305">
    <property type="taxonomic scope" value="Bacteria"/>
</dbReference>
<proteinExistence type="predicted"/>
<reference evidence="3 4" key="1">
    <citation type="journal article" date="2005" name="Nucleic Acids Res.">
        <title>Genomic blueprint of Hahella chejuensis, a marine microbe producing an algicidal agent.</title>
        <authorList>
            <person name="Jeong H."/>
            <person name="Yim J.H."/>
            <person name="Lee C."/>
            <person name="Choi S.-H."/>
            <person name="Park Y.K."/>
            <person name="Yoon S.H."/>
            <person name="Hur C.-G."/>
            <person name="Kang H.-Y."/>
            <person name="Kim D."/>
            <person name="Lee H.H."/>
            <person name="Park K.H."/>
            <person name="Park S.-H."/>
            <person name="Park H.-S."/>
            <person name="Lee H.K."/>
            <person name="Oh T.K."/>
            <person name="Kim J.F."/>
        </authorList>
    </citation>
    <scope>NUCLEOTIDE SEQUENCE [LARGE SCALE GENOMIC DNA]</scope>
    <source>
        <strain evidence="3 4">KCTC 2396</strain>
    </source>
</reference>
<dbReference type="eggNOG" id="COG4196">
    <property type="taxonomic scope" value="Bacteria"/>
</dbReference>
<dbReference type="PANTHER" id="PTHR33490">
    <property type="entry name" value="BLR5614 PROTEIN-RELATED"/>
    <property type="match status" value="1"/>
</dbReference>
<dbReference type="RefSeq" id="WP_011394942.1">
    <property type="nucleotide sequence ID" value="NC_007645.1"/>
</dbReference>
<dbReference type="SMART" id="SM00460">
    <property type="entry name" value="TGc"/>
    <property type="match status" value="1"/>
</dbReference>
<protein>
    <submittedName>
        <fullName evidence="3">Uncharacterized protein conserved in bacteria</fullName>
    </submittedName>
</protein>
<dbReference type="OrthoDB" id="9804872at2"/>
<dbReference type="InterPro" id="IPR013589">
    <property type="entry name" value="Bac_transglu_N"/>
</dbReference>
<dbReference type="Pfam" id="PF09899">
    <property type="entry name" value="DUF2126"/>
    <property type="match status" value="1"/>
</dbReference>
<dbReference type="InterPro" id="IPR002931">
    <property type="entry name" value="Transglutaminase-like"/>
</dbReference>